<dbReference type="Proteomes" id="UP001180724">
    <property type="component" value="Unassembled WGS sequence"/>
</dbReference>
<gene>
    <name evidence="2" type="ORF">RM812_41305</name>
</gene>
<name>A0ABU3B260_9ACTN</name>
<sequence length="120" mass="12870">MPKKRSAASVAILAFTGLALSVMAATPASAGSCTQSQVIAVETIEGHFAMVDRMGSGREDRLINRDDLRVVASNSSVPNSVRSSVNYVLADDAFFNRIDRVRNPQLDGLINEDDLRTVCG</sequence>
<keyword evidence="1" id="KW-0732">Signal</keyword>
<reference evidence="2" key="1">
    <citation type="submission" date="2024-05" db="EMBL/GenBank/DDBJ databases">
        <title>30 novel species of actinomycetes from the DSMZ collection.</title>
        <authorList>
            <person name="Nouioui I."/>
        </authorList>
    </citation>
    <scope>NUCLEOTIDE SEQUENCE</scope>
    <source>
        <strain evidence="2">DSM 40712</strain>
    </source>
</reference>
<dbReference type="RefSeq" id="WP_311586049.1">
    <property type="nucleotide sequence ID" value="NZ_JAVRFH010000175.1"/>
</dbReference>
<evidence type="ECO:0000313" key="3">
    <source>
        <dbReference type="Proteomes" id="UP001180724"/>
    </source>
</evidence>
<dbReference type="PROSITE" id="PS51257">
    <property type="entry name" value="PROKAR_LIPOPROTEIN"/>
    <property type="match status" value="1"/>
</dbReference>
<comment type="caution">
    <text evidence="2">The sequence shown here is derived from an EMBL/GenBank/DDBJ whole genome shotgun (WGS) entry which is preliminary data.</text>
</comment>
<evidence type="ECO:0000313" key="2">
    <source>
        <dbReference type="EMBL" id="MDT0616527.1"/>
    </source>
</evidence>
<keyword evidence="3" id="KW-1185">Reference proteome</keyword>
<organism evidence="2 3">
    <name type="scientific">Streptomyces lancefieldiae</name>
    <dbReference type="NCBI Taxonomy" id="3075520"/>
    <lineage>
        <taxon>Bacteria</taxon>
        <taxon>Bacillati</taxon>
        <taxon>Actinomycetota</taxon>
        <taxon>Actinomycetes</taxon>
        <taxon>Kitasatosporales</taxon>
        <taxon>Streptomycetaceae</taxon>
        <taxon>Streptomyces</taxon>
    </lineage>
</organism>
<protein>
    <submittedName>
        <fullName evidence="2">Uncharacterized protein</fullName>
    </submittedName>
</protein>
<evidence type="ECO:0000256" key="1">
    <source>
        <dbReference type="SAM" id="SignalP"/>
    </source>
</evidence>
<feature type="chain" id="PRO_5046787614" evidence="1">
    <location>
        <begin position="25"/>
        <end position="120"/>
    </location>
</feature>
<dbReference type="EMBL" id="JAVRFH010000175">
    <property type="protein sequence ID" value="MDT0616527.1"/>
    <property type="molecule type" value="Genomic_DNA"/>
</dbReference>
<proteinExistence type="predicted"/>
<feature type="signal peptide" evidence="1">
    <location>
        <begin position="1"/>
        <end position="24"/>
    </location>
</feature>
<accession>A0ABU3B260</accession>